<organism evidence="1 2">
    <name type="scientific">Plakobranchus ocellatus</name>
    <dbReference type="NCBI Taxonomy" id="259542"/>
    <lineage>
        <taxon>Eukaryota</taxon>
        <taxon>Metazoa</taxon>
        <taxon>Spiralia</taxon>
        <taxon>Lophotrochozoa</taxon>
        <taxon>Mollusca</taxon>
        <taxon>Gastropoda</taxon>
        <taxon>Heterobranchia</taxon>
        <taxon>Euthyneura</taxon>
        <taxon>Panpulmonata</taxon>
        <taxon>Sacoglossa</taxon>
        <taxon>Placobranchoidea</taxon>
        <taxon>Plakobranchidae</taxon>
        <taxon>Plakobranchus</taxon>
    </lineage>
</organism>
<protein>
    <submittedName>
        <fullName evidence="1">Uncharacterized protein</fullName>
    </submittedName>
</protein>
<proteinExistence type="predicted"/>
<dbReference type="EMBL" id="BLXT01007044">
    <property type="protein sequence ID" value="GFO36113.1"/>
    <property type="molecule type" value="Genomic_DNA"/>
</dbReference>
<name>A0AAV4CW75_9GAST</name>
<dbReference type="AlphaFoldDB" id="A0AAV4CW75"/>
<dbReference type="Proteomes" id="UP000735302">
    <property type="component" value="Unassembled WGS sequence"/>
</dbReference>
<reference evidence="1 2" key="1">
    <citation type="journal article" date="2021" name="Elife">
        <title>Chloroplast acquisition without the gene transfer in kleptoplastic sea slugs, Plakobranchus ocellatus.</title>
        <authorList>
            <person name="Maeda T."/>
            <person name="Takahashi S."/>
            <person name="Yoshida T."/>
            <person name="Shimamura S."/>
            <person name="Takaki Y."/>
            <person name="Nagai Y."/>
            <person name="Toyoda A."/>
            <person name="Suzuki Y."/>
            <person name="Arimoto A."/>
            <person name="Ishii H."/>
            <person name="Satoh N."/>
            <person name="Nishiyama T."/>
            <person name="Hasebe M."/>
            <person name="Maruyama T."/>
            <person name="Minagawa J."/>
            <person name="Obokata J."/>
            <person name="Shigenobu S."/>
        </authorList>
    </citation>
    <scope>NUCLEOTIDE SEQUENCE [LARGE SCALE GENOMIC DNA]</scope>
</reference>
<comment type="caution">
    <text evidence="1">The sequence shown here is derived from an EMBL/GenBank/DDBJ whole genome shotgun (WGS) entry which is preliminary data.</text>
</comment>
<sequence length="80" mass="9359">MNEVLQSCGLDLHICHKYSEVNYLRMTSSPNIRQMRRVKVDSKYKMQKFTDEELRTSIRNAVKPTDDVQLDVNSLLNTVL</sequence>
<gene>
    <name evidence="1" type="ORF">PoB_006261800</name>
</gene>
<evidence type="ECO:0000313" key="2">
    <source>
        <dbReference type="Proteomes" id="UP000735302"/>
    </source>
</evidence>
<keyword evidence="2" id="KW-1185">Reference proteome</keyword>
<evidence type="ECO:0000313" key="1">
    <source>
        <dbReference type="EMBL" id="GFO36113.1"/>
    </source>
</evidence>
<accession>A0AAV4CW75</accession>